<dbReference type="EMBL" id="WBVQ01000003">
    <property type="protein sequence ID" value="KAB2815205.1"/>
    <property type="molecule type" value="Genomic_DNA"/>
</dbReference>
<dbReference type="InterPro" id="IPR007325">
    <property type="entry name" value="KFase/CYL"/>
</dbReference>
<evidence type="ECO:0000313" key="2">
    <source>
        <dbReference type="Proteomes" id="UP000484164"/>
    </source>
</evidence>
<proteinExistence type="predicted"/>
<protein>
    <submittedName>
        <fullName evidence="1">Cyclase family protein</fullName>
    </submittedName>
</protein>
<gene>
    <name evidence="1" type="ORF">F8C82_14005</name>
</gene>
<name>A0A6L3ZDA6_9FLAO</name>
<accession>A0A6L3ZDA6</accession>
<dbReference type="Proteomes" id="UP000484164">
    <property type="component" value="Unassembled WGS sequence"/>
</dbReference>
<sequence>MQLDAHLNGITYRFDSEIFYDLSIPIDTTGPLAWYLDEAQIEAVRDENWVGVVAEGGSVNFRNIHFNPHGHGTHTEGPGHVESEVHSIDRAVKSYHELAVLVSVEPRVTENGDRVIFWDQLESVVTGSNAKAVILRTSSEDRRHTNWSNTNPPYLDAHAAAKMAELGILHLLLDLPSVDRESDGGKLAAHKAYWQIPNSTRYNATITELIYVPAEVADDIYLLNLQIGPFVNDAAPSRPVIYPVRKV</sequence>
<dbReference type="OrthoDB" id="9814192at2"/>
<dbReference type="Gene3D" id="3.50.30.50">
    <property type="entry name" value="Putative cyclase"/>
    <property type="match status" value="1"/>
</dbReference>
<comment type="caution">
    <text evidence="1">The sequence shown here is derived from an EMBL/GenBank/DDBJ whole genome shotgun (WGS) entry which is preliminary data.</text>
</comment>
<keyword evidence="2" id="KW-1185">Reference proteome</keyword>
<dbReference type="GO" id="GO:0004061">
    <property type="term" value="F:arylformamidase activity"/>
    <property type="evidence" value="ECO:0007669"/>
    <property type="project" value="InterPro"/>
</dbReference>
<dbReference type="GO" id="GO:0019441">
    <property type="term" value="P:L-tryptophan catabolic process to kynurenine"/>
    <property type="evidence" value="ECO:0007669"/>
    <property type="project" value="InterPro"/>
</dbReference>
<organism evidence="1 2">
    <name type="scientific">Phaeocystidibacter marisrubri</name>
    <dbReference type="NCBI Taxonomy" id="1577780"/>
    <lineage>
        <taxon>Bacteria</taxon>
        <taxon>Pseudomonadati</taxon>
        <taxon>Bacteroidota</taxon>
        <taxon>Flavobacteriia</taxon>
        <taxon>Flavobacteriales</taxon>
        <taxon>Phaeocystidibacteraceae</taxon>
        <taxon>Phaeocystidibacter</taxon>
    </lineage>
</organism>
<dbReference type="InterPro" id="IPR037175">
    <property type="entry name" value="KFase_sf"/>
</dbReference>
<reference evidence="1 2" key="1">
    <citation type="submission" date="2019-10" db="EMBL/GenBank/DDBJ databases">
        <title>Genome sequence of Phaeocystidibacter marisrubri JCM30614 (type strain).</title>
        <authorList>
            <person name="Bowman J.P."/>
        </authorList>
    </citation>
    <scope>NUCLEOTIDE SEQUENCE [LARGE SCALE GENOMIC DNA]</scope>
    <source>
        <strain evidence="1 2">JCM 30614</strain>
    </source>
</reference>
<evidence type="ECO:0000313" key="1">
    <source>
        <dbReference type="EMBL" id="KAB2815205.1"/>
    </source>
</evidence>
<dbReference type="RefSeq" id="WP_151694347.1">
    <property type="nucleotide sequence ID" value="NZ_BMGX01000001.1"/>
</dbReference>
<dbReference type="SUPFAM" id="SSF102198">
    <property type="entry name" value="Putative cyclase"/>
    <property type="match status" value="1"/>
</dbReference>
<dbReference type="Pfam" id="PF04199">
    <property type="entry name" value="Cyclase"/>
    <property type="match status" value="1"/>
</dbReference>
<dbReference type="AlphaFoldDB" id="A0A6L3ZDA6"/>